<dbReference type="PANTHER" id="PTHR48097">
    <property type="entry name" value="L-THREONINE ALDOLASE-RELATED"/>
    <property type="match status" value="1"/>
</dbReference>
<dbReference type="PANTHER" id="PTHR48097:SF9">
    <property type="entry name" value="L-THREONINE ALDOLASE"/>
    <property type="match status" value="1"/>
</dbReference>
<feature type="domain" description="Aromatic amino acid beta-eliminating lyase/threonine aldolase" evidence="4">
    <location>
        <begin position="75"/>
        <end position="325"/>
    </location>
</feature>
<dbReference type="EMBL" id="UINC01009229">
    <property type="protein sequence ID" value="SVA41410.1"/>
    <property type="molecule type" value="Genomic_DNA"/>
</dbReference>
<proteinExistence type="inferred from homology"/>
<comment type="cofactor">
    <cofactor evidence="1">
        <name>pyridoxal 5'-phosphate</name>
        <dbReference type="ChEBI" id="CHEBI:597326"/>
    </cofactor>
</comment>
<dbReference type="InterPro" id="IPR015424">
    <property type="entry name" value="PyrdxlP-dep_Trfase"/>
</dbReference>
<dbReference type="SUPFAM" id="SSF53383">
    <property type="entry name" value="PLP-dependent transferases"/>
    <property type="match status" value="1"/>
</dbReference>
<dbReference type="InterPro" id="IPR015421">
    <property type="entry name" value="PyrdxlP-dep_Trfase_major"/>
</dbReference>
<evidence type="ECO:0000256" key="3">
    <source>
        <dbReference type="ARBA" id="ARBA00022898"/>
    </source>
</evidence>
<dbReference type="Gene3D" id="3.40.640.10">
    <property type="entry name" value="Type I PLP-dependent aspartate aminotransferase-like (Major domain)"/>
    <property type="match status" value="1"/>
</dbReference>
<dbReference type="InterPro" id="IPR006311">
    <property type="entry name" value="TAT_signal"/>
</dbReference>
<dbReference type="Pfam" id="PF01212">
    <property type="entry name" value="Beta_elim_lyase"/>
    <property type="match status" value="1"/>
</dbReference>
<dbReference type="GO" id="GO:0008732">
    <property type="term" value="F:L-allo-threonine aldolase activity"/>
    <property type="evidence" value="ECO:0007669"/>
    <property type="project" value="TreeGrafter"/>
</dbReference>
<dbReference type="AlphaFoldDB" id="A0A381VM87"/>
<dbReference type="GO" id="GO:0006567">
    <property type="term" value="P:L-threonine catabolic process"/>
    <property type="evidence" value="ECO:0007669"/>
    <property type="project" value="TreeGrafter"/>
</dbReference>
<name>A0A381VM87_9ZZZZ</name>
<keyword evidence="3" id="KW-0663">Pyridoxal phosphate</keyword>
<evidence type="ECO:0000256" key="1">
    <source>
        <dbReference type="ARBA" id="ARBA00001933"/>
    </source>
</evidence>
<protein>
    <recommendedName>
        <fullName evidence="4">Aromatic amino acid beta-eliminating lyase/threonine aldolase domain-containing protein</fullName>
    </recommendedName>
</protein>
<sequence>MRMIDRRRFLHFGAASGVFGLTTRRAEQAAVASSQLQGLSEQSVRLYGDGLGLTPDDSVKLLTRLAEEGEGVQADSYSNGGVVEELEQAFAAALGKERAVFMPTGTLANHLAVRMLAGGPSRAIVQAESHLYNDTGDTVQTLSNIQLVPLAPGRATFTLDDVRMLLDRTSSGRVATPVSVISIESPVRRRSGEIFDETEMDKITAFARQNGIRTHLDGARIFLQTGFGGRSAADYARPFDTVYVSLYKYFNAPSGAILAGPSALLDQMFHTRRMFGGGLAHVWPFAAIALHYFRGFPERYARAVHISNEWKQLISKHDAFSIKPVPAGTNLFLLQVKYPDLDLFRNKLARQDVRLPAPLGDGSGFRLGINESWGRITSSDLAGMFVQAVEA</sequence>
<organism evidence="5">
    <name type="scientific">marine metagenome</name>
    <dbReference type="NCBI Taxonomy" id="408172"/>
    <lineage>
        <taxon>unclassified sequences</taxon>
        <taxon>metagenomes</taxon>
        <taxon>ecological metagenomes</taxon>
    </lineage>
</organism>
<evidence type="ECO:0000259" key="4">
    <source>
        <dbReference type="Pfam" id="PF01212"/>
    </source>
</evidence>
<dbReference type="InterPro" id="IPR001597">
    <property type="entry name" value="ArAA_b-elim_lyase/Thr_aldolase"/>
</dbReference>
<reference evidence="5" key="1">
    <citation type="submission" date="2018-05" db="EMBL/GenBank/DDBJ databases">
        <authorList>
            <person name="Lanie J.A."/>
            <person name="Ng W.-L."/>
            <person name="Kazmierczak K.M."/>
            <person name="Andrzejewski T.M."/>
            <person name="Davidsen T.M."/>
            <person name="Wayne K.J."/>
            <person name="Tettelin H."/>
            <person name="Glass J.I."/>
            <person name="Rusch D."/>
            <person name="Podicherti R."/>
            <person name="Tsui H.-C.T."/>
            <person name="Winkler M.E."/>
        </authorList>
    </citation>
    <scope>NUCLEOTIDE SEQUENCE</scope>
</reference>
<accession>A0A381VM87</accession>
<dbReference type="PROSITE" id="PS51318">
    <property type="entry name" value="TAT"/>
    <property type="match status" value="1"/>
</dbReference>
<evidence type="ECO:0000313" key="5">
    <source>
        <dbReference type="EMBL" id="SVA41410.1"/>
    </source>
</evidence>
<dbReference type="GO" id="GO:0006545">
    <property type="term" value="P:glycine biosynthetic process"/>
    <property type="evidence" value="ECO:0007669"/>
    <property type="project" value="TreeGrafter"/>
</dbReference>
<evidence type="ECO:0000256" key="2">
    <source>
        <dbReference type="ARBA" id="ARBA00006966"/>
    </source>
</evidence>
<dbReference type="GO" id="GO:0005829">
    <property type="term" value="C:cytosol"/>
    <property type="evidence" value="ECO:0007669"/>
    <property type="project" value="TreeGrafter"/>
</dbReference>
<gene>
    <name evidence="5" type="ORF">METZ01_LOCUS94264</name>
</gene>
<comment type="similarity">
    <text evidence="2">Belongs to the threonine aldolase family.</text>
</comment>